<feature type="domain" description="Amidohydrolase-related" evidence="1">
    <location>
        <begin position="73"/>
        <end position="327"/>
    </location>
</feature>
<gene>
    <name evidence="2" type="ORF">W5A_02550</name>
</gene>
<dbReference type="STRING" id="946077.W5A_02550"/>
<dbReference type="eggNOG" id="COG2159">
    <property type="taxonomic scope" value="Bacteria"/>
</dbReference>
<dbReference type="InterPro" id="IPR006680">
    <property type="entry name" value="Amidohydro-rel"/>
</dbReference>
<evidence type="ECO:0000259" key="1">
    <source>
        <dbReference type="Pfam" id="PF04909"/>
    </source>
</evidence>
<dbReference type="InterPro" id="IPR032466">
    <property type="entry name" value="Metal_Hydrolase"/>
</dbReference>
<sequence length="329" mass="38581">MIIPFIDAHVHLNTTSHAKMMKALEYGVSFLSINTDIPFFPSLKEQERVILELQKKFPNQVLHVTSFHNSLPWGTPQWREDVLSQIKKGLDNGAVGVKIWKNIGMDLRTSTGDFIMVDDDHMDPIYDFMAQNNVLLIGHQGEPRNCWLPLDEMTVDSDRNYFASHPEYHMYLHSAFPSYERQMQTRDSMLEKHPSLRYVGLHLFSMEWSIEEVALRLDRYPNTMTDLAERICHLQLQAKENWNAVRDFCIKYQDRIIYGTDVIDDGSMEDRALNNRFEELWKFHYRFFASNEEMIAPEFKGVFKGLQLPEEVITKIFKTNAVKTYGFKV</sequence>
<dbReference type="EMBL" id="AJJU01000002">
    <property type="protein sequence ID" value="EID76867.1"/>
    <property type="molecule type" value="Genomic_DNA"/>
</dbReference>
<dbReference type="OrthoDB" id="644687at2"/>
<organism evidence="2 3">
    <name type="scientific">Imtechella halotolerans K1</name>
    <dbReference type="NCBI Taxonomy" id="946077"/>
    <lineage>
        <taxon>Bacteria</taxon>
        <taxon>Pseudomonadati</taxon>
        <taxon>Bacteroidota</taxon>
        <taxon>Flavobacteriia</taxon>
        <taxon>Flavobacteriales</taxon>
        <taxon>Flavobacteriaceae</taxon>
        <taxon>Imtechella</taxon>
    </lineage>
</organism>
<name>I0WKF1_9FLAO</name>
<proteinExistence type="predicted"/>
<dbReference type="GO" id="GO:0016787">
    <property type="term" value="F:hydrolase activity"/>
    <property type="evidence" value="ECO:0007669"/>
    <property type="project" value="InterPro"/>
</dbReference>
<accession>I0WKF1</accession>
<comment type="caution">
    <text evidence="2">The sequence shown here is derived from an EMBL/GenBank/DDBJ whole genome shotgun (WGS) entry which is preliminary data.</text>
</comment>
<dbReference type="Pfam" id="PF04909">
    <property type="entry name" value="Amidohydro_2"/>
    <property type="match status" value="1"/>
</dbReference>
<dbReference type="Proteomes" id="UP000005938">
    <property type="component" value="Unassembled WGS sequence"/>
</dbReference>
<protein>
    <recommendedName>
        <fullName evidence="1">Amidohydrolase-related domain-containing protein</fullName>
    </recommendedName>
</protein>
<reference evidence="2 3" key="1">
    <citation type="journal article" date="2012" name="J. Bacteriol.">
        <title>Genome Sequence of the Halotolerant Bacterium Imtechella halotolerans K1T.</title>
        <authorList>
            <person name="Kumar S."/>
            <person name="Vikram S."/>
            <person name="Subramanian S."/>
            <person name="Raghava G.P."/>
            <person name="Pinnaka A.K."/>
        </authorList>
    </citation>
    <scope>NUCLEOTIDE SEQUENCE [LARGE SCALE GENOMIC DNA]</scope>
    <source>
        <strain evidence="2 3">K1</strain>
    </source>
</reference>
<dbReference type="Gene3D" id="3.20.20.140">
    <property type="entry name" value="Metal-dependent hydrolases"/>
    <property type="match status" value="1"/>
</dbReference>
<evidence type="ECO:0000313" key="2">
    <source>
        <dbReference type="EMBL" id="EID76867.1"/>
    </source>
</evidence>
<keyword evidence="3" id="KW-1185">Reference proteome</keyword>
<dbReference type="AlphaFoldDB" id="I0WKF1"/>
<dbReference type="RefSeq" id="WP_008237074.1">
    <property type="nucleotide sequence ID" value="NZ_AJJU01000002.1"/>
</dbReference>
<dbReference type="SUPFAM" id="SSF51556">
    <property type="entry name" value="Metallo-dependent hydrolases"/>
    <property type="match status" value="1"/>
</dbReference>
<dbReference type="PATRIC" id="fig|946077.3.peg.518"/>
<evidence type="ECO:0000313" key="3">
    <source>
        <dbReference type="Proteomes" id="UP000005938"/>
    </source>
</evidence>